<evidence type="ECO:0000313" key="2">
    <source>
        <dbReference type="EMBL" id="KAH8483936.1"/>
    </source>
</evidence>
<feature type="transmembrane region" description="Helical" evidence="1">
    <location>
        <begin position="20"/>
        <end position="37"/>
    </location>
</feature>
<comment type="caution">
    <text evidence="2">The sequence shown here is derived from an EMBL/GenBank/DDBJ whole genome shotgun (WGS) entry which is preliminary data.</text>
</comment>
<dbReference type="EMBL" id="JACEGQ020000017">
    <property type="protein sequence ID" value="KAH8483936.1"/>
    <property type="molecule type" value="Genomic_DNA"/>
</dbReference>
<proteinExistence type="predicted"/>
<accession>A0A8T2WSQ2</accession>
<keyword evidence="1" id="KW-1133">Transmembrane helix</keyword>
<keyword evidence="1" id="KW-0472">Membrane</keyword>
<keyword evidence="1" id="KW-0812">Transmembrane</keyword>
<organism evidence="2 3">
    <name type="scientific">Populus deltoides</name>
    <name type="common">Eastern poplar</name>
    <name type="synonym">Eastern cottonwood</name>
    <dbReference type="NCBI Taxonomy" id="3696"/>
    <lineage>
        <taxon>Eukaryota</taxon>
        <taxon>Viridiplantae</taxon>
        <taxon>Streptophyta</taxon>
        <taxon>Embryophyta</taxon>
        <taxon>Tracheophyta</taxon>
        <taxon>Spermatophyta</taxon>
        <taxon>Magnoliopsida</taxon>
        <taxon>eudicotyledons</taxon>
        <taxon>Gunneridae</taxon>
        <taxon>Pentapetalae</taxon>
        <taxon>rosids</taxon>
        <taxon>fabids</taxon>
        <taxon>Malpighiales</taxon>
        <taxon>Salicaceae</taxon>
        <taxon>Saliceae</taxon>
        <taxon>Populus</taxon>
    </lineage>
</organism>
<sequence>MAHNIWHNFMFDNLDLRNQFFTVNITIILNSSVPGAARRKMNRPEAKAGGFEALYRAPGRLWQGKCADINDTQSPVRLHGKNVYVFGHASTLCYFMTDIAVKENYRMIGRGHY</sequence>
<gene>
    <name evidence="2" type="ORF">H0E87_028380</name>
</gene>
<protein>
    <submittedName>
        <fullName evidence="2">Uncharacterized protein</fullName>
    </submittedName>
</protein>
<dbReference type="AlphaFoldDB" id="A0A8T2WSQ2"/>
<evidence type="ECO:0000256" key="1">
    <source>
        <dbReference type="SAM" id="Phobius"/>
    </source>
</evidence>
<name>A0A8T2WSQ2_POPDE</name>
<reference evidence="2" key="1">
    <citation type="journal article" date="2021" name="J. Hered.">
        <title>Genome Assembly of Salicaceae Populus deltoides (Eastern Cottonwood) I-69 Based on Nanopore Sequencing and Hi-C Technologies.</title>
        <authorList>
            <person name="Bai S."/>
            <person name="Wu H."/>
            <person name="Zhang J."/>
            <person name="Pan Z."/>
            <person name="Zhao W."/>
            <person name="Li Z."/>
            <person name="Tong C."/>
        </authorList>
    </citation>
    <scope>NUCLEOTIDE SEQUENCE</scope>
    <source>
        <tissue evidence="2">Leaf</tissue>
    </source>
</reference>
<evidence type="ECO:0000313" key="3">
    <source>
        <dbReference type="Proteomes" id="UP000807159"/>
    </source>
</evidence>
<keyword evidence="3" id="KW-1185">Reference proteome</keyword>
<dbReference type="Proteomes" id="UP000807159">
    <property type="component" value="Chromosome 17"/>
</dbReference>